<protein>
    <submittedName>
        <fullName evidence="1">Uncharacterized protein</fullName>
    </submittedName>
</protein>
<gene>
    <name evidence="1" type="ORF">GJU41_19305</name>
</gene>
<organism evidence="1 2">
    <name type="scientific">Metabacillus idriensis</name>
    <dbReference type="NCBI Taxonomy" id="324768"/>
    <lineage>
        <taxon>Bacteria</taxon>
        <taxon>Bacillati</taxon>
        <taxon>Bacillota</taxon>
        <taxon>Bacilli</taxon>
        <taxon>Bacillales</taxon>
        <taxon>Bacillaceae</taxon>
        <taxon>Metabacillus</taxon>
    </lineage>
</organism>
<proteinExistence type="predicted"/>
<evidence type="ECO:0000313" key="2">
    <source>
        <dbReference type="Proteomes" id="UP000441585"/>
    </source>
</evidence>
<accession>A0A6I2MED2</accession>
<dbReference type="AlphaFoldDB" id="A0A6I2MED2"/>
<comment type="caution">
    <text evidence="1">The sequence shown here is derived from an EMBL/GenBank/DDBJ whole genome shotgun (WGS) entry which is preliminary data.</text>
</comment>
<name>A0A6I2MED2_9BACI</name>
<evidence type="ECO:0000313" key="1">
    <source>
        <dbReference type="EMBL" id="MRX56109.1"/>
    </source>
</evidence>
<dbReference type="EMBL" id="WKKF01000008">
    <property type="protein sequence ID" value="MRX56109.1"/>
    <property type="molecule type" value="Genomic_DNA"/>
</dbReference>
<reference evidence="1 2" key="1">
    <citation type="submission" date="2019-11" db="EMBL/GenBank/DDBJ databases">
        <title>Bacillus idriensis genome.</title>
        <authorList>
            <person name="Konopka E.N."/>
            <person name="Newman J.D."/>
        </authorList>
    </citation>
    <scope>NUCLEOTIDE SEQUENCE [LARGE SCALE GENOMIC DNA]</scope>
    <source>
        <strain evidence="1 2">DSM 19097</strain>
    </source>
</reference>
<sequence length="56" mass="6182">MDVKELKKLADTLDDKGKQELIFFLQSRTNGVSAPVRAIDEKACLITDSSPMENNG</sequence>
<dbReference type="Proteomes" id="UP000441585">
    <property type="component" value="Unassembled WGS sequence"/>
</dbReference>
<keyword evidence="2" id="KW-1185">Reference proteome</keyword>
<dbReference type="RefSeq" id="WP_154319274.1">
    <property type="nucleotide sequence ID" value="NZ_CAJGAA010000005.1"/>
</dbReference>